<sequence length="277" mass="33204">MQSRDDRQYDPFESRMRPKFTKEKPMQSRDDRQYDPFESRMRPKFTKEKPMQSRDGRQSDPFESRMRPKFTKEKSMQSDPFESRMRPKFTKEKSMQSDPFESRMRPKFTKEKSMQSRDDRQSDFTQLSLMEECNCPGECNNENHFAEFSSLRQDPRESRNRSDLQNELKYKNLNLKQALIPERTPITNYKYKTNENFTSDQTNKNNFKSNFHQTGPTNSPNGTNLHYESIKNASYPNRKERQIQADMSQFVYRTPTSSSKKICITFFNKYAQKNHPL</sequence>
<dbReference type="EMBL" id="BPLR01019850">
    <property type="protein sequence ID" value="GIX72471.1"/>
    <property type="molecule type" value="Genomic_DNA"/>
</dbReference>
<name>A0AAV4MKD7_CAEEX</name>
<feature type="region of interest" description="Disordered" evidence="1">
    <location>
        <begin position="1"/>
        <end position="121"/>
    </location>
</feature>
<comment type="caution">
    <text evidence="2">The sequence shown here is derived from an EMBL/GenBank/DDBJ whole genome shotgun (WGS) entry which is preliminary data.</text>
</comment>
<accession>A0AAV4MKD7</accession>
<proteinExistence type="predicted"/>
<dbReference type="AlphaFoldDB" id="A0AAV4MKD7"/>
<organism evidence="2 3">
    <name type="scientific">Caerostris extrusa</name>
    <name type="common">Bark spider</name>
    <name type="synonym">Caerostris bankana</name>
    <dbReference type="NCBI Taxonomy" id="172846"/>
    <lineage>
        <taxon>Eukaryota</taxon>
        <taxon>Metazoa</taxon>
        <taxon>Ecdysozoa</taxon>
        <taxon>Arthropoda</taxon>
        <taxon>Chelicerata</taxon>
        <taxon>Arachnida</taxon>
        <taxon>Araneae</taxon>
        <taxon>Araneomorphae</taxon>
        <taxon>Entelegynae</taxon>
        <taxon>Araneoidea</taxon>
        <taxon>Araneidae</taxon>
        <taxon>Caerostris</taxon>
    </lineage>
</organism>
<reference evidence="2 3" key="1">
    <citation type="submission" date="2021-06" db="EMBL/GenBank/DDBJ databases">
        <title>Caerostris extrusa draft genome.</title>
        <authorList>
            <person name="Kono N."/>
            <person name="Arakawa K."/>
        </authorList>
    </citation>
    <scope>NUCLEOTIDE SEQUENCE [LARGE SCALE GENOMIC DNA]</scope>
</reference>
<evidence type="ECO:0000313" key="2">
    <source>
        <dbReference type="EMBL" id="GIX72471.1"/>
    </source>
</evidence>
<evidence type="ECO:0000256" key="1">
    <source>
        <dbReference type="SAM" id="MobiDB-lite"/>
    </source>
</evidence>
<dbReference type="Proteomes" id="UP001054945">
    <property type="component" value="Unassembled WGS sequence"/>
</dbReference>
<protein>
    <submittedName>
        <fullName evidence="2">Uncharacterized protein</fullName>
    </submittedName>
</protein>
<evidence type="ECO:0000313" key="3">
    <source>
        <dbReference type="Proteomes" id="UP001054945"/>
    </source>
</evidence>
<gene>
    <name evidence="2" type="ORF">CEXT_515711</name>
</gene>
<keyword evidence="3" id="KW-1185">Reference proteome</keyword>